<proteinExistence type="predicted"/>
<evidence type="ECO:0000313" key="1">
    <source>
        <dbReference type="EMBL" id="KGQ20786.1"/>
    </source>
</evidence>
<dbReference type="Proteomes" id="UP000030518">
    <property type="component" value="Unassembled WGS sequence"/>
</dbReference>
<evidence type="ECO:0000313" key="2">
    <source>
        <dbReference type="Proteomes" id="UP000030518"/>
    </source>
</evidence>
<comment type="caution">
    <text evidence="1">The sequence shown here is derived from an EMBL/GenBank/DDBJ whole genome shotgun (WGS) entry which is preliminary data.</text>
</comment>
<gene>
    <name evidence="1" type="ORF">LF41_1326</name>
</gene>
<sequence length="286" mass="30974">MAFASFPLAAQEVIREDEVLDGDRPEAWAMHYRTASTLMTAFGPPPVLAPGQWQAAVELGDVPHLDTRKSAVGFNGQKNEDLNKSPAFGRVRGWVGLPEGFIVELAWTPPVEIDGAKARDVWAAAVSRRVVDADGVIVLLRAFGLHGAVVGDVTCPAELAGVHFERNPYGCEAASSDTLQLNHYGLEATAALVDGPWTWHLTGGMVRMENEVQVDAITYGFRDYSRLTATDDVGFLAFGVGRSFGAHWGAALEALYVPLTVLRMPDGSADSDPLLSFRVQVRYTFD</sequence>
<dbReference type="EMBL" id="JRKJ01000002">
    <property type="protein sequence ID" value="KGQ20786.1"/>
    <property type="molecule type" value="Genomic_DNA"/>
</dbReference>
<keyword evidence="2" id="KW-1185">Reference proteome</keyword>
<protein>
    <submittedName>
        <fullName evidence="1">Uncharacterized protein</fullName>
    </submittedName>
</protein>
<dbReference type="STRING" id="1300345.LF41_1326"/>
<organism evidence="1 2">
    <name type="scientific">Lysobacter dokdonensis DS-58</name>
    <dbReference type="NCBI Taxonomy" id="1300345"/>
    <lineage>
        <taxon>Bacteria</taxon>
        <taxon>Pseudomonadati</taxon>
        <taxon>Pseudomonadota</taxon>
        <taxon>Gammaproteobacteria</taxon>
        <taxon>Lysobacterales</taxon>
        <taxon>Lysobacteraceae</taxon>
        <taxon>Noviluteimonas</taxon>
    </lineage>
</organism>
<dbReference type="AlphaFoldDB" id="A0A0A2WKS9"/>
<reference evidence="1 2" key="1">
    <citation type="submission" date="2014-09" db="EMBL/GenBank/DDBJ databases">
        <title>Genome sequences of Lysobacter dokdonensis DS-58.</title>
        <authorList>
            <person name="Kim J.F."/>
            <person name="Kwak M.-J."/>
        </authorList>
    </citation>
    <scope>NUCLEOTIDE SEQUENCE [LARGE SCALE GENOMIC DNA]</scope>
    <source>
        <strain evidence="1 2">DS-58</strain>
    </source>
</reference>
<accession>A0A0A2WKS9</accession>
<dbReference type="PATRIC" id="fig|1300345.3.peg.616"/>
<name>A0A0A2WKS9_9GAMM</name>